<dbReference type="AlphaFoldDB" id="A0A1W1EHB4"/>
<accession>A0A1W1EHB4</accession>
<dbReference type="InterPro" id="IPR003362">
    <property type="entry name" value="Bact_transf"/>
</dbReference>
<keyword evidence="1" id="KW-0472">Membrane</keyword>
<evidence type="ECO:0000313" key="3">
    <source>
        <dbReference type="EMBL" id="SHO80250.1"/>
    </source>
</evidence>
<keyword evidence="1" id="KW-1133">Transmembrane helix</keyword>
<keyword evidence="3" id="KW-0808">Transferase</keyword>
<dbReference type="PANTHER" id="PTHR30576">
    <property type="entry name" value="COLANIC BIOSYNTHESIS UDP-GLUCOSE LIPID CARRIER TRANSFERASE"/>
    <property type="match status" value="1"/>
</dbReference>
<feature type="domain" description="Bacterial sugar transferase" evidence="2">
    <location>
        <begin position="23"/>
        <end position="206"/>
    </location>
</feature>
<protein>
    <submittedName>
        <fullName evidence="3">Sugar transferase</fullName>
    </submittedName>
</protein>
<evidence type="ECO:0000256" key="1">
    <source>
        <dbReference type="SAM" id="Phobius"/>
    </source>
</evidence>
<dbReference type="EMBL" id="FRYL01000001">
    <property type="protein sequence ID" value="SHO80250.1"/>
    <property type="molecule type" value="Genomic_DNA"/>
</dbReference>
<proteinExistence type="predicted"/>
<gene>
    <name evidence="3" type="ORF">MNB_SV-15-1504</name>
</gene>
<name>A0A1W1EHB4_9ZZZZ</name>
<reference evidence="3" key="1">
    <citation type="submission" date="2016-10" db="EMBL/GenBank/DDBJ databases">
        <authorList>
            <person name="de Groot N.N."/>
        </authorList>
    </citation>
    <scope>NUCLEOTIDE SEQUENCE</scope>
</reference>
<dbReference type="GO" id="GO:0016780">
    <property type="term" value="F:phosphotransferase activity, for other substituted phosphate groups"/>
    <property type="evidence" value="ECO:0007669"/>
    <property type="project" value="TreeGrafter"/>
</dbReference>
<dbReference type="Pfam" id="PF02397">
    <property type="entry name" value="Bac_transf"/>
    <property type="match status" value="1"/>
</dbReference>
<evidence type="ECO:0000259" key="2">
    <source>
        <dbReference type="Pfam" id="PF02397"/>
    </source>
</evidence>
<feature type="transmembrane region" description="Helical" evidence="1">
    <location>
        <begin position="25"/>
        <end position="45"/>
    </location>
</feature>
<organism evidence="3">
    <name type="scientific">hydrothermal vent metagenome</name>
    <dbReference type="NCBI Taxonomy" id="652676"/>
    <lineage>
        <taxon>unclassified sequences</taxon>
        <taxon>metagenomes</taxon>
        <taxon>ecological metagenomes</taxon>
    </lineage>
</organism>
<sequence>MSIITKQEDIHNIRFNIYQYTIKRIFDYIASLFLLIITFPIWFIVKYKISKESPGKILFFQTRVGINGEEFECIKFRTMSENQKYTKNLYTQDDDPRIFPFGKFMRLTRIDEIPQLINVLKGDMHIIGPRAEWNILVYKYRKEIKNYSIRNNVMPGITGLAQVRYSYGENLKDTKIKLVYDIFYIQNWSIKLEAKIIIETIAVIFKAKGK</sequence>
<dbReference type="PANTHER" id="PTHR30576:SF0">
    <property type="entry name" value="UNDECAPRENYL-PHOSPHATE N-ACETYLGALACTOSAMINYL 1-PHOSPHATE TRANSFERASE-RELATED"/>
    <property type="match status" value="1"/>
</dbReference>
<keyword evidence="1" id="KW-0812">Transmembrane</keyword>